<gene>
    <name evidence="2" type="ORF">ABDJ40_05325</name>
</gene>
<dbReference type="EMBL" id="JBDPZC010000001">
    <property type="protein sequence ID" value="MEO3712188.1"/>
    <property type="molecule type" value="Genomic_DNA"/>
</dbReference>
<comment type="caution">
    <text evidence="2">The sequence shown here is derived from an EMBL/GenBank/DDBJ whole genome shotgun (WGS) entry which is preliminary data.</text>
</comment>
<dbReference type="InterPro" id="IPR038488">
    <property type="entry name" value="Integrase_DNA-bd_sf"/>
</dbReference>
<name>A0ABV0GAV4_9BURK</name>
<dbReference type="InterPro" id="IPR025166">
    <property type="entry name" value="Integrase_DNA_bind_dom"/>
</dbReference>
<dbReference type="Pfam" id="PF13356">
    <property type="entry name" value="Arm-DNA-bind_3"/>
    <property type="match status" value="1"/>
</dbReference>
<accession>A0ABV0GAV4</accession>
<sequence length="48" mass="5608">MYLKVSASRSTRWFLKYRFEGKEKRLALGSSTEVSLRAAGERTMVRRP</sequence>
<dbReference type="Gene3D" id="3.30.160.390">
    <property type="entry name" value="Integrase, DNA-binding domain"/>
    <property type="match status" value="1"/>
</dbReference>
<proteinExistence type="predicted"/>
<evidence type="ECO:0000259" key="1">
    <source>
        <dbReference type="Pfam" id="PF13356"/>
    </source>
</evidence>
<keyword evidence="3" id="KW-1185">Reference proteome</keyword>
<reference evidence="2 3" key="1">
    <citation type="submission" date="2024-05" db="EMBL/GenBank/DDBJ databases">
        <title>Roseateles sp. 2.12 16S ribosomal RNA gene Genome sequencing and assembly.</title>
        <authorList>
            <person name="Woo H."/>
        </authorList>
    </citation>
    <scope>NUCLEOTIDE SEQUENCE [LARGE SCALE GENOMIC DNA]</scope>
    <source>
        <strain evidence="2 3">2.12</strain>
    </source>
</reference>
<dbReference type="Proteomes" id="UP001462640">
    <property type="component" value="Unassembled WGS sequence"/>
</dbReference>
<evidence type="ECO:0000313" key="3">
    <source>
        <dbReference type="Proteomes" id="UP001462640"/>
    </source>
</evidence>
<keyword evidence="2" id="KW-0238">DNA-binding</keyword>
<protein>
    <submittedName>
        <fullName evidence="2">Arm DNA-binding domain-containing protein</fullName>
    </submittedName>
</protein>
<organism evidence="2 3">
    <name type="scientific">Roseateles flavus</name>
    <dbReference type="NCBI Taxonomy" id="3149041"/>
    <lineage>
        <taxon>Bacteria</taxon>
        <taxon>Pseudomonadati</taxon>
        <taxon>Pseudomonadota</taxon>
        <taxon>Betaproteobacteria</taxon>
        <taxon>Burkholderiales</taxon>
        <taxon>Sphaerotilaceae</taxon>
        <taxon>Roseateles</taxon>
    </lineage>
</organism>
<feature type="domain" description="Integrase DNA-binding" evidence="1">
    <location>
        <begin position="1"/>
        <end position="42"/>
    </location>
</feature>
<dbReference type="GO" id="GO:0003677">
    <property type="term" value="F:DNA binding"/>
    <property type="evidence" value="ECO:0007669"/>
    <property type="project" value="UniProtKB-KW"/>
</dbReference>
<dbReference type="RefSeq" id="WP_347607400.1">
    <property type="nucleotide sequence ID" value="NZ_JBDPZC010000001.1"/>
</dbReference>
<evidence type="ECO:0000313" key="2">
    <source>
        <dbReference type="EMBL" id="MEO3712188.1"/>
    </source>
</evidence>